<evidence type="ECO:0000313" key="1">
    <source>
        <dbReference type="EMBL" id="PZE16794.1"/>
    </source>
</evidence>
<protein>
    <recommendedName>
        <fullName evidence="3">SRPBCC family protein</fullName>
    </recommendedName>
</protein>
<evidence type="ECO:0008006" key="3">
    <source>
        <dbReference type="Google" id="ProtNLM"/>
    </source>
</evidence>
<proteinExistence type="predicted"/>
<accession>A0A2W1MZH5</accession>
<dbReference type="RefSeq" id="WP_111063403.1">
    <property type="nucleotide sequence ID" value="NZ_JBHUCU010000007.1"/>
</dbReference>
<dbReference type="SUPFAM" id="SSF55961">
    <property type="entry name" value="Bet v1-like"/>
    <property type="match status" value="1"/>
</dbReference>
<dbReference type="OrthoDB" id="1011799at2"/>
<name>A0A2W1MZH5_9FLAO</name>
<gene>
    <name evidence="1" type="ORF">DNU06_11090</name>
</gene>
<dbReference type="EMBL" id="QKSB01000006">
    <property type="protein sequence ID" value="PZE16794.1"/>
    <property type="molecule type" value="Genomic_DNA"/>
</dbReference>
<evidence type="ECO:0000313" key="2">
    <source>
        <dbReference type="Proteomes" id="UP000249248"/>
    </source>
</evidence>
<dbReference type="AlphaFoldDB" id="A0A2W1MZH5"/>
<keyword evidence="2" id="KW-1185">Reference proteome</keyword>
<reference evidence="1 2" key="1">
    <citation type="submission" date="2018-06" db="EMBL/GenBank/DDBJ databases">
        <title>The draft genome sequence of Crocinitomix sp. SM1701.</title>
        <authorList>
            <person name="Zhang X."/>
        </authorList>
    </citation>
    <scope>NUCLEOTIDE SEQUENCE [LARGE SCALE GENOMIC DNA]</scope>
    <source>
        <strain evidence="1 2">SM1701</strain>
    </source>
</reference>
<sequence length="136" mass="15261">MSTKIESKKVSIKNSTQAVFEFLNDFNNIKALLPTDKISDWESTVDACSFKIQNAAIIPLVKKSTTPHSKIDIVGGEKAPFPFTLDIFINEKGANETEAYLFFEGDINMFLKMMVVKPLTALFDYMADGLKVELEK</sequence>
<comment type="caution">
    <text evidence="1">The sequence shown here is derived from an EMBL/GenBank/DDBJ whole genome shotgun (WGS) entry which is preliminary data.</text>
</comment>
<dbReference type="Proteomes" id="UP000249248">
    <property type="component" value="Unassembled WGS sequence"/>
</dbReference>
<organism evidence="1 2">
    <name type="scientific">Putridiphycobacter roseus</name>
    <dbReference type="NCBI Taxonomy" id="2219161"/>
    <lineage>
        <taxon>Bacteria</taxon>
        <taxon>Pseudomonadati</taxon>
        <taxon>Bacteroidota</taxon>
        <taxon>Flavobacteriia</taxon>
        <taxon>Flavobacteriales</taxon>
        <taxon>Crocinitomicaceae</taxon>
        <taxon>Putridiphycobacter</taxon>
    </lineage>
</organism>